<dbReference type="OrthoDB" id="5966099at2"/>
<keyword evidence="3" id="KW-1185">Reference proteome</keyword>
<gene>
    <name evidence="2" type="ORF">FPZ22_08325</name>
</gene>
<evidence type="ECO:0000313" key="3">
    <source>
        <dbReference type="Proteomes" id="UP000316584"/>
    </source>
</evidence>
<dbReference type="Proteomes" id="UP000316584">
    <property type="component" value="Chromosome"/>
</dbReference>
<proteinExistence type="predicted"/>
<accession>A0A518N4Q0</accession>
<feature type="compositionally biased region" description="Low complexity" evidence="1">
    <location>
        <begin position="189"/>
        <end position="201"/>
    </location>
</feature>
<organism evidence="2 3">
    <name type="scientific">Luteimonas granuli</name>
    <dbReference type="NCBI Taxonomy" id="1176533"/>
    <lineage>
        <taxon>Bacteria</taxon>
        <taxon>Pseudomonadati</taxon>
        <taxon>Pseudomonadota</taxon>
        <taxon>Gammaproteobacteria</taxon>
        <taxon>Lysobacterales</taxon>
        <taxon>Lysobacteraceae</taxon>
        <taxon>Luteimonas</taxon>
    </lineage>
</organism>
<dbReference type="KEGG" id="lug:FPZ22_08325"/>
<dbReference type="EMBL" id="CP042218">
    <property type="protein sequence ID" value="QDW66894.1"/>
    <property type="molecule type" value="Genomic_DNA"/>
</dbReference>
<evidence type="ECO:0000256" key="1">
    <source>
        <dbReference type="SAM" id="MobiDB-lite"/>
    </source>
</evidence>
<reference evidence="2 3" key="1">
    <citation type="submission" date="2019-07" db="EMBL/GenBank/DDBJ databases">
        <title>Full genome sequence of Luteimonas sp. Gr-4.</title>
        <authorList>
            <person name="Im W.-T."/>
        </authorList>
    </citation>
    <scope>NUCLEOTIDE SEQUENCE [LARGE SCALE GENOMIC DNA]</scope>
    <source>
        <strain evidence="2 3">Gr-4</strain>
    </source>
</reference>
<name>A0A518N4Q0_9GAMM</name>
<feature type="region of interest" description="Disordered" evidence="1">
    <location>
        <begin position="1"/>
        <end position="20"/>
    </location>
</feature>
<dbReference type="InterPro" id="IPR021455">
    <property type="entry name" value="DUF3106"/>
</dbReference>
<evidence type="ECO:0000313" key="2">
    <source>
        <dbReference type="EMBL" id="QDW66894.1"/>
    </source>
</evidence>
<dbReference type="Pfam" id="PF11304">
    <property type="entry name" value="DUF3106"/>
    <property type="match status" value="1"/>
</dbReference>
<dbReference type="AlphaFoldDB" id="A0A518N4Q0"/>
<protein>
    <submittedName>
        <fullName evidence="2">DUF3106 domain-containing protein</fullName>
    </submittedName>
</protein>
<feature type="region of interest" description="Disordered" evidence="1">
    <location>
        <begin position="175"/>
        <end position="201"/>
    </location>
</feature>
<sequence length="493" mass="52814">MMALLTAPASMPSPPSPGSVDAAAPTALGAFLRGVERRGLVFAWLLAGSRTSAESALAWTLDRFRREAGRTAFSEWPRHFWSLMLAAPTLRQPPPDPRWERGFEPLSRIGHGPRAALLLRLVAGLAESDAAIVLGITRPTYRLGLRRALPHAGDGDADVAAWEALGGAVQDMLRRLPVGPSTPPDADADAAGAADRPASARRPAGRGLKVALWLVALLTLLALAVTFRSVDRLPEGLAEAPDRILIEPLHAAEAPAGRYPAEAALALHPDLGLLLDAADPDPAAADPAFHAWLLAEVEPESGTAVDTGVETDPGDSVPSRDHAVRAAQARLDALGPAARARLDGRREAWDALPHSERGELRERWQTWQALSPAERRRLSAAAVRHTQRSPDEQAALRARFDALDASIRRGWLLGPDLGADYPRLHPLIAQVPDDVRAPLLAALRGLDAQARDDLAVLAVRTPPQARAGLRVELLATPPEQRGPWLRRQVSPAQ</sequence>